<evidence type="ECO:0000259" key="2">
    <source>
        <dbReference type="Pfam" id="PF09374"/>
    </source>
</evidence>
<dbReference type="EMBL" id="LAZR01003720">
    <property type="protein sequence ID" value="KKN15359.1"/>
    <property type="molecule type" value="Genomic_DNA"/>
</dbReference>
<dbReference type="Pfam" id="PF05838">
    <property type="entry name" value="Glyco_hydro_108"/>
    <property type="match status" value="1"/>
</dbReference>
<name>A0A0F9NBL0_9ZZZZ</name>
<feature type="domain" description="TtsA-like Glycoside hydrolase family 108" evidence="1">
    <location>
        <begin position="18"/>
        <end position="96"/>
    </location>
</feature>
<dbReference type="AlphaFoldDB" id="A0A0F9NBL0"/>
<evidence type="ECO:0000259" key="1">
    <source>
        <dbReference type="Pfam" id="PF05838"/>
    </source>
</evidence>
<reference evidence="3" key="1">
    <citation type="journal article" date="2015" name="Nature">
        <title>Complex archaea that bridge the gap between prokaryotes and eukaryotes.</title>
        <authorList>
            <person name="Spang A."/>
            <person name="Saw J.H."/>
            <person name="Jorgensen S.L."/>
            <person name="Zaremba-Niedzwiedzka K."/>
            <person name="Martijn J."/>
            <person name="Lind A.E."/>
            <person name="van Eijk R."/>
            <person name="Schleper C."/>
            <person name="Guy L."/>
            <person name="Ettema T.J."/>
        </authorList>
    </citation>
    <scope>NUCLEOTIDE SEQUENCE</scope>
</reference>
<proteinExistence type="predicted"/>
<dbReference type="Gene3D" id="1.20.141.10">
    <property type="entry name" value="Chitosanase, subunit A, domain 1"/>
    <property type="match status" value="1"/>
</dbReference>
<feature type="domain" description="Peptidoglycan binding" evidence="2">
    <location>
        <begin position="99"/>
        <end position="184"/>
    </location>
</feature>
<dbReference type="SUPFAM" id="SSF53955">
    <property type="entry name" value="Lysozyme-like"/>
    <property type="match status" value="1"/>
</dbReference>
<dbReference type="Pfam" id="PF09374">
    <property type="entry name" value="PG_binding_3"/>
    <property type="match status" value="1"/>
</dbReference>
<organism evidence="3">
    <name type="scientific">marine sediment metagenome</name>
    <dbReference type="NCBI Taxonomy" id="412755"/>
    <lineage>
        <taxon>unclassified sequences</taxon>
        <taxon>metagenomes</taxon>
        <taxon>ecological metagenomes</taxon>
    </lineage>
</organism>
<dbReference type="CDD" id="cd13926">
    <property type="entry name" value="N-acetylmuramidase_GH108"/>
    <property type="match status" value="1"/>
</dbReference>
<protein>
    <submittedName>
        <fullName evidence="3">Uncharacterized protein</fullName>
    </submittedName>
</protein>
<dbReference type="InterPro" id="IPR018537">
    <property type="entry name" value="Peptidoglycan-bd_3"/>
</dbReference>
<sequence length="185" mass="21110">MDDTYNYIFANAWRLTGRAEGDYVNDPSDSGGPTNHGITEKVARANGYTGDMRDLTPPEAEQIAKRKYWDVMSLDDVANISEAIAKEMFDTGFNAGPERAVRFLQRSLNALNRLQKDYPDIIVDGKFGDVTLNALFLYHNKRKGTGIRILLRCLNGLQLAFYIKLVERREKDERFLNGWVLNRVD</sequence>
<dbReference type="InterPro" id="IPR023346">
    <property type="entry name" value="Lysozyme-like_dom_sf"/>
</dbReference>
<comment type="caution">
    <text evidence="3">The sequence shown here is derived from an EMBL/GenBank/DDBJ whole genome shotgun (WGS) entry which is preliminary data.</text>
</comment>
<dbReference type="InterPro" id="IPR008565">
    <property type="entry name" value="TtsA-like_GH18_dom"/>
</dbReference>
<accession>A0A0F9NBL0</accession>
<gene>
    <name evidence="3" type="ORF">LCGC14_0986770</name>
</gene>
<evidence type="ECO:0000313" key="3">
    <source>
        <dbReference type="EMBL" id="KKN15359.1"/>
    </source>
</evidence>